<keyword evidence="2" id="KW-0472">Membrane</keyword>
<accession>A0A0S4JI92</accession>
<evidence type="ECO:0000313" key="4">
    <source>
        <dbReference type="Proteomes" id="UP000051952"/>
    </source>
</evidence>
<feature type="transmembrane region" description="Helical" evidence="2">
    <location>
        <begin position="160"/>
        <end position="179"/>
    </location>
</feature>
<dbReference type="EMBL" id="CYKH01001775">
    <property type="protein sequence ID" value="CUG89868.1"/>
    <property type="molecule type" value="Genomic_DNA"/>
</dbReference>
<dbReference type="Proteomes" id="UP000051952">
    <property type="component" value="Unassembled WGS sequence"/>
</dbReference>
<evidence type="ECO:0000313" key="3">
    <source>
        <dbReference type="EMBL" id="CUG89868.1"/>
    </source>
</evidence>
<evidence type="ECO:0000256" key="2">
    <source>
        <dbReference type="SAM" id="Phobius"/>
    </source>
</evidence>
<evidence type="ECO:0000256" key="1">
    <source>
        <dbReference type="SAM" id="MobiDB-lite"/>
    </source>
</evidence>
<dbReference type="AlphaFoldDB" id="A0A0S4JI92"/>
<feature type="region of interest" description="Disordered" evidence="1">
    <location>
        <begin position="470"/>
        <end position="536"/>
    </location>
</feature>
<keyword evidence="2 3" id="KW-0812">Transmembrane</keyword>
<reference evidence="4" key="1">
    <citation type="submission" date="2015-09" db="EMBL/GenBank/DDBJ databases">
        <authorList>
            <consortium name="Pathogen Informatics"/>
        </authorList>
    </citation>
    <scope>NUCLEOTIDE SEQUENCE [LARGE SCALE GENOMIC DNA]</scope>
    <source>
        <strain evidence="4">Lake Konstanz</strain>
    </source>
</reference>
<feature type="transmembrane region" description="Helical" evidence="2">
    <location>
        <begin position="123"/>
        <end position="148"/>
    </location>
</feature>
<feature type="transmembrane region" description="Helical" evidence="2">
    <location>
        <begin position="387"/>
        <end position="408"/>
    </location>
</feature>
<gene>
    <name evidence="3" type="ORF">BSAL_23820</name>
</gene>
<feature type="transmembrane region" description="Helical" evidence="2">
    <location>
        <begin position="342"/>
        <end position="367"/>
    </location>
</feature>
<dbReference type="VEuPathDB" id="TriTrypDB:BSAL_23820"/>
<protein>
    <submittedName>
        <fullName evidence="3">Transmembrane protein, putative</fullName>
    </submittedName>
</protein>
<feature type="transmembrane region" description="Helical" evidence="2">
    <location>
        <begin position="199"/>
        <end position="226"/>
    </location>
</feature>
<feature type="compositionally biased region" description="Low complexity" evidence="1">
    <location>
        <begin position="502"/>
        <end position="521"/>
    </location>
</feature>
<feature type="compositionally biased region" description="Polar residues" evidence="1">
    <location>
        <begin position="484"/>
        <end position="495"/>
    </location>
</feature>
<keyword evidence="4" id="KW-1185">Reference proteome</keyword>
<feature type="compositionally biased region" description="Basic and acidic residues" evidence="1">
    <location>
        <begin position="568"/>
        <end position="578"/>
    </location>
</feature>
<feature type="region of interest" description="Disordered" evidence="1">
    <location>
        <begin position="550"/>
        <end position="591"/>
    </location>
</feature>
<name>A0A0S4JI92_BODSA</name>
<sequence>MSDPWPWPMTPTGSVYCPVPAIEGFFAPFASRWTTPYPLVKIVWNRYPIPHHNDTITTLALTSSLATGIGQIRVSDVHVNTFLQKLESLSIAFGNSSSNATTTTAAPPSLLWPGVINANFCAYGYTFILEAITGYLLSAIAMGCFIALVVRTSRHTNRKLLFFLLFTVGVTRGLFGHLAANRIGMVNSYYEMNNYIGWFFDWTIPLSMLGDLLMSYLDFLLTFFWLQFIAPRWSRSHWGTFVPVASVMLTLLISIVVFLTDWHQLHSDNDGNNDGGGDIEAASDRDDAYNGGNIYYRSLAYISSLLLVSSVLHSIVVVRLLRDLITHQAALQELSPKMRQNMTAVGVIGFLSVLSGIMRGVVLLGHISRLSIFLDGQLSFDNPEFFTVYLIGFMNMPCLAICVAFFHLSWKLISSGEMDDDDCIGSDGAYSVVDEGDGVRISLIAGRYAYRMNSSNFGGGGRHVGDSFASNGSGYGGGPTTGTEIDSTSYPSESFNAGQGGTASAATSGNFGGNSSSNTSNLVADNGATPVRGSSSRGIATSAAMFAGTRGPGAGFIVSGNTPQGSRSRRELKSERAIPKANSVDETEENH</sequence>
<feature type="transmembrane region" description="Helical" evidence="2">
    <location>
        <begin position="238"/>
        <end position="259"/>
    </location>
</feature>
<keyword evidence="2" id="KW-1133">Transmembrane helix</keyword>
<proteinExistence type="predicted"/>
<organism evidence="3 4">
    <name type="scientific">Bodo saltans</name>
    <name type="common">Flagellated protozoan</name>
    <dbReference type="NCBI Taxonomy" id="75058"/>
    <lineage>
        <taxon>Eukaryota</taxon>
        <taxon>Discoba</taxon>
        <taxon>Euglenozoa</taxon>
        <taxon>Kinetoplastea</taxon>
        <taxon>Metakinetoplastina</taxon>
        <taxon>Eubodonida</taxon>
        <taxon>Bodonidae</taxon>
        <taxon>Bodo</taxon>
    </lineage>
</organism>
<feature type="transmembrane region" description="Helical" evidence="2">
    <location>
        <begin position="299"/>
        <end position="321"/>
    </location>
</feature>